<gene>
    <name evidence="7" type="ORF">TsocGM_24590</name>
</gene>
<organism evidence="7 8">
    <name type="scientific">Tautonia sociabilis</name>
    <dbReference type="NCBI Taxonomy" id="2080755"/>
    <lineage>
        <taxon>Bacteria</taxon>
        <taxon>Pseudomonadati</taxon>
        <taxon>Planctomycetota</taxon>
        <taxon>Planctomycetia</taxon>
        <taxon>Isosphaerales</taxon>
        <taxon>Isosphaeraceae</taxon>
        <taxon>Tautonia</taxon>
    </lineage>
</organism>
<protein>
    <submittedName>
        <fullName evidence="7">Hydroxyacid dehydrogenase</fullName>
    </submittedName>
</protein>
<dbReference type="Gene3D" id="3.40.50.720">
    <property type="entry name" value="NAD(P)-binding Rossmann-like Domain"/>
    <property type="match status" value="2"/>
</dbReference>
<comment type="similarity">
    <text evidence="1 4">Belongs to the D-isomer specific 2-hydroxyacid dehydrogenase family.</text>
</comment>
<reference evidence="7 8" key="2">
    <citation type="submission" date="2019-01" db="EMBL/GenBank/DDBJ databases">
        <title>Tautonia sociabilis, a novel thermotolerant planctomycete of Isosphaeraceae family, isolated from a 4000 m deep subterranean habitat.</title>
        <authorList>
            <person name="Kovaleva O.L."/>
            <person name="Elcheninov A.G."/>
            <person name="Van Heerden E."/>
            <person name="Toshchakov S.V."/>
            <person name="Novikov A."/>
            <person name="Bonch-Osmolovskaya E.A."/>
            <person name="Kublanov I.V."/>
        </authorList>
    </citation>
    <scope>NUCLEOTIDE SEQUENCE [LARGE SCALE GENOMIC DNA]</scope>
    <source>
        <strain evidence="7 8">GM2012</strain>
    </source>
</reference>
<dbReference type="AlphaFoldDB" id="A0A432MCG1"/>
<evidence type="ECO:0000256" key="1">
    <source>
        <dbReference type="ARBA" id="ARBA00005854"/>
    </source>
</evidence>
<dbReference type="GO" id="GO:0016616">
    <property type="term" value="F:oxidoreductase activity, acting on the CH-OH group of donors, NAD or NADP as acceptor"/>
    <property type="evidence" value="ECO:0007669"/>
    <property type="project" value="InterPro"/>
</dbReference>
<evidence type="ECO:0000259" key="6">
    <source>
        <dbReference type="Pfam" id="PF02826"/>
    </source>
</evidence>
<feature type="domain" description="D-isomer specific 2-hydroxyacid dehydrogenase catalytic" evidence="5">
    <location>
        <begin position="8"/>
        <end position="317"/>
    </location>
</feature>
<sequence>MPDRPRIFMMTHMHEDGMRLLHQAGEVVMASSLERETLLREVAGADAIVTRTYGTIDATLLDAAGPGLKVVGRHGVGVDHVDVPAATERGILVVSTPGANKEAVAEHVFAFMIGLSKHFPLQMKALAEGRFMDRTQQMGRDIKGKTIGIIGFGNVGRVVGKIAHAAFGMRVLYNDIVPIPAEAEVAAHATRVDFETALREADYVTLHVPLDASTRGMIDRRALSLMKPDAILINTCRGPVVDEQAVAEALDAGRLWGYGADVFAQEPPPADHPLIGRLDVMLTPHSAAQTVESLVNMATWVAEDVARVLRGEPPLRPYNDPAAVAAHRERRLGTGR</sequence>
<name>A0A432MCG1_9BACT</name>
<dbReference type="Pfam" id="PF00389">
    <property type="entry name" value="2-Hacid_dh"/>
    <property type="match status" value="1"/>
</dbReference>
<dbReference type="FunFam" id="3.40.50.720:FF:000203">
    <property type="entry name" value="D-3-phosphoglycerate dehydrogenase (SerA)"/>
    <property type="match status" value="1"/>
</dbReference>
<evidence type="ECO:0000313" key="8">
    <source>
        <dbReference type="Proteomes" id="UP000280296"/>
    </source>
</evidence>
<accession>A0A432MCG1</accession>
<dbReference type="SUPFAM" id="SSF51735">
    <property type="entry name" value="NAD(P)-binding Rossmann-fold domains"/>
    <property type="match status" value="1"/>
</dbReference>
<dbReference type="InterPro" id="IPR050857">
    <property type="entry name" value="D-2-hydroxyacid_DH"/>
</dbReference>
<dbReference type="Proteomes" id="UP000280296">
    <property type="component" value="Unassembled WGS sequence"/>
</dbReference>
<keyword evidence="2 4" id="KW-0560">Oxidoreductase</keyword>
<dbReference type="InterPro" id="IPR036291">
    <property type="entry name" value="NAD(P)-bd_dom_sf"/>
</dbReference>
<reference evidence="7 8" key="1">
    <citation type="submission" date="2018-12" db="EMBL/GenBank/DDBJ databases">
        <authorList>
            <person name="Toschakov S.V."/>
        </authorList>
    </citation>
    <scope>NUCLEOTIDE SEQUENCE [LARGE SCALE GENOMIC DNA]</scope>
    <source>
        <strain evidence="7 8">GM2012</strain>
    </source>
</reference>
<proteinExistence type="inferred from homology"/>
<dbReference type="Pfam" id="PF02826">
    <property type="entry name" value="2-Hacid_dh_C"/>
    <property type="match status" value="1"/>
</dbReference>
<dbReference type="OrthoDB" id="277029at2"/>
<dbReference type="SUPFAM" id="SSF52283">
    <property type="entry name" value="Formate/glycerate dehydrogenase catalytic domain-like"/>
    <property type="match status" value="1"/>
</dbReference>
<evidence type="ECO:0000256" key="4">
    <source>
        <dbReference type="RuleBase" id="RU003719"/>
    </source>
</evidence>
<evidence type="ECO:0000256" key="3">
    <source>
        <dbReference type="ARBA" id="ARBA00023027"/>
    </source>
</evidence>
<feature type="domain" description="D-isomer specific 2-hydroxyacid dehydrogenase NAD-binding" evidence="6">
    <location>
        <begin position="109"/>
        <end position="287"/>
    </location>
</feature>
<dbReference type="PROSITE" id="PS00671">
    <property type="entry name" value="D_2_HYDROXYACID_DH_3"/>
    <property type="match status" value="1"/>
</dbReference>
<dbReference type="EMBL" id="RYZH01000085">
    <property type="protein sequence ID" value="RUL81743.1"/>
    <property type="molecule type" value="Genomic_DNA"/>
</dbReference>
<dbReference type="RefSeq" id="WP_126728110.1">
    <property type="nucleotide sequence ID" value="NZ_RYZH01000085.1"/>
</dbReference>
<keyword evidence="3" id="KW-0520">NAD</keyword>
<dbReference type="InterPro" id="IPR006140">
    <property type="entry name" value="D-isomer_DH_NAD-bd"/>
</dbReference>
<evidence type="ECO:0000259" key="5">
    <source>
        <dbReference type="Pfam" id="PF00389"/>
    </source>
</evidence>
<comment type="caution">
    <text evidence="7">The sequence shown here is derived from an EMBL/GenBank/DDBJ whole genome shotgun (WGS) entry which is preliminary data.</text>
</comment>
<dbReference type="GO" id="GO:0051287">
    <property type="term" value="F:NAD binding"/>
    <property type="evidence" value="ECO:0007669"/>
    <property type="project" value="InterPro"/>
</dbReference>
<evidence type="ECO:0000313" key="7">
    <source>
        <dbReference type="EMBL" id="RUL81743.1"/>
    </source>
</evidence>
<dbReference type="PANTHER" id="PTHR42789">
    <property type="entry name" value="D-ISOMER SPECIFIC 2-HYDROXYACID DEHYDROGENASE FAMILY PROTEIN (AFU_ORTHOLOGUE AFUA_6G10090)"/>
    <property type="match status" value="1"/>
</dbReference>
<dbReference type="InterPro" id="IPR006139">
    <property type="entry name" value="D-isomer_2_OHA_DH_cat_dom"/>
</dbReference>
<dbReference type="CDD" id="cd12173">
    <property type="entry name" value="PGDH_4"/>
    <property type="match status" value="1"/>
</dbReference>
<keyword evidence="8" id="KW-1185">Reference proteome</keyword>
<dbReference type="PANTHER" id="PTHR42789:SF1">
    <property type="entry name" value="D-ISOMER SPECIFIC 2-HYDROXYACID DEHYDROGENASE FAMILY PROTEIN (AFU_ORTHOLOGUE AFUA_6G10090)"/>
    <property type="match status" value="1"/>
</dbReference>
<evidence type="ECO:0000256" key="2">
    <source>
        <dbReference type="ARBA" id="ARBA00023002"/>
    </source>
</evidence>
<dbReference type="InterPro" id="IPR029753">
    <property type="entry name" value="D-isomer_DH_CS"/>
</dbReference>